<sequence>NTSTFSFLRIPPYRTLNLAKPKLVKVYLFRRSDSQCSQPYEFKYLPDPCITTAPQCTAASPQSKKRKYISSMSVTEDDQNCLSLPQYQPHNHTNVSSYPLQQPHSHTNVSSSQLQQPHNHTNVLSSTPYVQHNHNPTTSQTPAPVSCPSTSSLPSHIVEYTPDMTFVQLQPSGSDTTSEVDNFDYSQFLHYPLDLDSILTYDSPVGFVDENSSNYYKYAGTIERFQGMMEEEEVENEDKDSEVVGELGMNDYDNDGYTALHQAVREGDEEAVRELLAAGAQVNLQCKKRGDTALHITARHNFTHLLRLLLDEDDIDLFICNDDCHTFLHVIQPGSSASEVIRFHPGKTTAQKETAPTGGNHHYPGPEMSDDTRGQTAPTNDHYPHMPHSIHPEEKDEDTHVSTSPADGDNKLQERASSLYQQVERSSRTTGSTLDARSDDGAQHLSP</sequence>
<evidence type="ECO:0000256" key="4">
    <source>
        <dbReference type="SAM" id="MobiDB-lite"/>
    </source>
</evidence>
<feature type="compositionally biased region" description="Basic and acidic residues" evidence="4">
    <location>
        <begin position="390"/>
        <end position="400"/>
    </location>
</feature>
<evidence type="ECO:0000313" key="6">
    <source>
        <dbReference type="EMBL" id="KAG7163475.1"/>
    </source>
</evidence>
<gene>
    <name evidence="6" type="primary">PIA1-L</name>
    <name evidence="6" type="ORF">Hamer_G004630</name>
</gene>
<dbReference type="GO" id="GO:0006396">
    <property type="term" value="P:RNA processing"/>
    <property type="evidence" value="ECO:0007669"/>
    <property type="project" value="TreeGrafter"/>
</dbReference>
<feature type="non-terminal residue" evidence="6">
    <location>
        <position position="447"/>
    </location>
</feature>
<keyword evidence="7" id="KW-1185">Reference proteome</keyword>
<dbReference type="SUPFAM" id="SSF81296">
    <property type="entry name" value="E set domains"/>
    <property type="match status" value="1"/>
</dbReference>
<dbReference type="Gene3D" id="1.25.40.20">
    <property type="entry name" value="Ankyrin repeat-containing domain"/>
    <property type="match status" value="1"/>
</dbReference>
<dbReference type="PROSITE" id="PS50088">
    <property type="entry name" value="ANK_REPEAT"/>
    <property type="match status" value="1"/>
</dbReference>
<reference evidence="6" key="1">
    <citation type="journal article" date="2021" name="Sci. Adv.">
        <title>The American lobster genome reveals insights on longevity, neural, and immune adaptations.</title>
        <authorList>
            <person name="Polinski J.M."/>
            <person name="Zimin A.V."/>
            <person name="Clark K.F."/>
            <person name="Kohn A.B."/>
            <person name="Sadowski N."/>
            <person name="Timp W."/>
            <person name="Ptitsyn A."/>
            <person name="Khanna P."/>
            <person name="Romanova D.Y."/>
            <person name="Williams P."/>
            <person name="Greenwood S.J."/>
            <person name="Moroz L.L."/>
            <person name="Walt D.R."/>
            <person name="Bodnar A.G."/>
        </authorList>
    </citation>
    <scope>NUCLEOTIDE SEQUENCE</scope>
    <source>
        <strain evidence="6">GMGI-L3</strain>
    </source>
</reference>
<feature type="domain" description="Rel homology dimerisation" evidence="5">
    <location>
        <begin position="7"/>
        <end position="47"/>
    </location>
</feature>
<dbReference type="InterPro" id="IPR014756">
    <property type="entry name" value="Ig_E-set"/>
</dbReference>
<dbReference type="AlphaFoldDB" id="A0A8J5MTB0"/>
<dbReference type="PANTHER" id="PTHR24141:SF1">
    <property type="entry name" value="2-5A-DEPENDENT RIBONUCLEASE"/>
    <property type="match status" value="1"/>
</dbReference>
<evidence type="ECO:0000256" key="2">
    <source>
        <dbReference type="ARBA" id="ARBA00023043"/>
    </source>
</evidence>
<keyword evidence="1" id="KW-0677">Repeat</keyword>
<dbReference type="InterPro" id="IPR002110">
    <property type="entry name" value="Ankyrin_rpt"/>
</dbReference>
<accession>A0A8J5MTB0</accession>
<feature type="repeat" description="ANK" evidence="3">
    <location>
        <begin position="255"/>
        <end position="287"/>
    </location>
</feature>
<feature type="region of interest" description="Disordered" evidence="4">
    <location>
        <begin position="82"/>
        <end position="114"/>
    </location>
</feature>
<dbReference type="InterPro" id="IPR032397">
    <property type="entry name" value="RHD_dimer"/>
</dbReference>
<dbReference type="PROSITE" id="PS50297">
    <property type="entry name" value="ANK_REP_REGION"/>
    <property type="match status" value="1"/>
</dbReference>
<dbReference type="PANTHER" id="PTHR24141">
    <property type="entry name" value="2-5A-DEPENDENT RIBONUCLEASE"/>
    <property type="match status" value="1"/>
</dbReference>
<evidence type="ECO:0000259" key="5">
    <source>
        <dbReference type="Pfam" id="PF16179"/>
    </source>
</evidence>
<feature type="compositionally biased region" description="Polar residues" evidence="4">
    <location>
        <begin position="415"/>
        <end position="435"/>
    </location>
</feature>
<dbReference type="SMART" id="SM00248">
    <property type="entry name" value="ANK"/>
    <property type="match status" value="2"/>
</dbReference>
<dbReference type="Pfam" id="PF12796">
    <property type="entry name" value="Ank_2"/>
    <property type="match status" value="1"/>
</dbReference>
<dbReference type="SUPFAM" id="SSF48403">
    <property type="entry name" value="Ankyrin repeat"/>
    <property type="match status" value="1"/>
</dbReference>
<dbReference type="GO" id="GO:0003723">
    <property type="term" value="F:RNA binding"/>
    <property type="evidence" value="ECO:0007669"/>
    <property type="project" value="TreeGrafter"/>
</dbReference>
<protein>
    <submittedName>
        <fullName evidence="6">Phytochrome-interacting ankyrin-repeat protein 1-like</fullName>
    </submittedName>
</protein>
<comment type="caution">
    <text evidence="6">The sequence shown here is derived from an EMBL/GenBank/DDBJ whole genome shotgun (WGS) entry which is preliminary data.</text>
</comment>
<evidence type="ECO:0000256" key="3">
    <source>
        <dbReference type="PROSITE-ProRule" id="PRU00023"/>
    </source>
</evidence>
<dbReference type="Gene3D" id="2.60.40.10">
    <property type="entry name" value="Immunoglobulins"/>
    <property type="match status" value="1"/>
</dbReference>
<dbReference type="GO" id="GO:0004540">
    <property type="term" value="F:RNA nuclease activity"/>
    <property type="evidence" value="ECO:0007669"/>
    <property type="project" value="TreeGrafter"/>
</dbReference>
<dbReference type="Proteomes" id="UP000747542">
    <property type="component" value="Unassembled WGS sequence"/>
</dbReference>
<dbReference type="InterPro" id="IPR013783">
    <property type="entry name" value="Ig-like_fold"/>
</dbReference>
<keyword evidence="2 3" id="KW-0040">ANK repeat</keyword>
<organism evidence="6 7">
    <name type="scientific">Homarus americanus</name>
    <name type="common">American lobster</name>
    <dbReference type="NCBI Taxonomy" id="6706"/>
    <lineage>
        <taxon>Eukaryota</taxon>
        <taxon>Metazoa</taxon>
        <taxon>Ecdysozoa</taxon>
        <taxon>Arthropoda</taxon>
        <taxon>Crustacea</taxon>
        <taxon>Multicrustacea</taxon>
        <taxon>Malacostraca</taxon>
        <taxon>Eumalacostraca</taxon>
        <taxon>Eucarida</taxon>
        <taxon>Decapoda</taxon>
        <taxon>Pleocyemata</taxon>
        <taxon>Astacidea</taxon>
        <taxon>Nephropoidea</taxon>
        <taxon>Nephropidae</taxon>
        <taxon>Homarus</taxon>
    </lineage>
</organism>
<dbReference type="InterPro" id="IPR036770">
    <property type="entry name" value="Ankyrin_rpt-contain_sf"/>
</dbReference>
<evidence type="ECO:0000256" key="1">
    <source>
        <dbReference type="ARBA" id="ARBA00022737"/>
    </source>
</evidence>
<name>A0A8J5MTB0_HOMAM</name>
<feature type="compositionally biased region" description="Basic and acidic residues" evidence="4">
    <location>
        <begin position="436"/>
        <end position="447"/>
    </location>
</feature>
<dbReference type="EMBL" id="JAHLQT010026473">
    <property type="protein sequence ID" value="KAG7163475.1"/>
    <property type="molecule type" value="Genomic_DNA"/>
</dbReference>
<evidence type="ECO:0000313" key="7">
    <source>
        <dbReference type="Proteomes" id="UP000747542"/>
    </source>
</evidence>
<feature type="region of interest" description="Disordered" evidence="4">
    <location>
        <begin position="347"/>
        <end position="447"/>
    </location>
</feature>
<dbReference type="Pfam" id="PF16179">
    <property type="entry name" value="RHD_dimer"/>
    <property type="match status" value="1"/>
</dbReference>
<feature type="non-terminal residue" evidence="6">
    <location>
        <position position="1"/>
    </location>
</feature>
<proteinExistence type="predicted"/>